<gene>
    <name evidence="4" type="ORF">E7681_10610</name>
</gene>
<dbReference type="SMART" id="SM00020">
    <property type="entry name" value="Tryp_SPc"/>
    <property type="match status" value="1"/>
</dbReference>
<dbReference type="Pfam" id="PF00089">
    <property type="entry name" value="Trypsin"/>
    <property type="match status" value="1"/>
</dbReference>
<evidence type="ECO:0000256" key="1">
    <source>
        <dbReference type="ARBA" id="ARBA00022729"/>
    </source>
</evidence>
<keyword evidence="4" id="KW-0645">Protease</keyword>
<feature type="signal peptide" evidence="2">
    <location>
        <begin position="1"/>
        <end position="20"/>
    </location>
</feature>
<proteinExistence type="predicted"/>
<comment type="caution">
    <text evidence="4">The sequence shown here is derived from an EMBL/GenBank/DDBJ whole genome shotgun (WGS) entry which is preliminary data.</text>
</comment>
<evidence type="ECO:0000259" key="3">
    <source>
        <dbReference type="PROSITE" id="PS50240"/>
    </source>
</evidence>
<dbReference type="PANTHER" id="PTHR15462">
    <property type="entry name" value="SERINE PROTEASE"/>
    <property type="match status" value="1"/>
</dbReference>
<keyword evidence="5" id="KW-1185">Reference proteome</keyword>
<dbReference type="InterPro" id="IPR043504">
    <property type="entry name" value="Peptidase_S1_PA_chymotrypsin"/>
</dbReference>
<dbReference type="PROSITE" id="PS51257">
    <property type="entry name" value="PROKAR_LIPOPROTEIN"/>
    <property type="match status" value="1"/>
</dbReference>
<dbReference type="PANTHER" id="PTHR15462:SF8">
    <property type="entry name" value="SERINE PROTEASE"/>
    <property type="match status" value="1"/>
</dbReference>
<dbReference type="PROSITE" id="PS00134">
    <property type="entry name" value="TRYPSIN_HIS"/>
    <property type="match status" value="1"/>
</dbReference>
<protein>
    <submittedName>
        <fullName evidence="4">Trypsin-like serine protease</fullName>
    </submittedName>
</protein>
<dbReference type="Gene3D" id="2.40.10.10">
    <property type="entry name" value="Trypsin-like serine proteases"/>
    <property type="match status" value="2"/>
</dbReference>
<reference evidence="4 5" key="1">
    <citation type="submission" date="2019-04" db="EMBL/GenBank/DDBJ databases">
        <title>Draft genome sequence of Youngimonas vesicularis.</title>
        <authorList>
            <person name="Hameed A."/>
        </authorList>
    </citation>
    <scope>NUCLEOTIDE SEQUENCE [LARGE SCALE GENOMIC DNA]</scope>
    <source>
        <strain evidence="4 5">CC-AMW-E</strain>
    </source>
</reference>
<dbReference type="AlphaFoldDB" id="A0A4S3MAF2"/>
<sequence>MIRAILSVLAFFSVVSTACAEDSALRRLNTGDESRGWEAVGRLELGGKGFCTGTLIAPDLVLTAAHCLFEPSTGQRVDFGSIEFLAGLRNGRAEAYRRVRRVVIHPSYRYEGDVTAERVRNDLALLQLLRPVQNTIVTPFETAEQADRGESVSVVSYALDRAAAPSLQNSCNVLQRTKGVLVTSCDVNFGSSGAPIFRVRNGQAQVVSVVSAKAEMGGKRVALGAQLDGAVELLKNQLVSGVGVTQDFMPRIKGAVPVTGRFPGGAKSVKP</sequence>
<keyword evidence="4" id="KW-0378">Hydrolase</keyword>
<dbReference type="InterPro" id="IPR050966">
    <property type="entry name" value="Glutamyl_endopeptidase"/>
</dbReference>
<dbReference type="InterPro" id="IPR009003">
    <property type="entry name" value="Peptidase_S1_PA"/>
</dbReference>
<name>A0A4S3MAF2_9RHOB</name>
<accession>A0A4S3MAF2</accession>
<evidence type="ECO:0000313" key="5">
    <source>
        <dbReference type="Proteomes" id="UP000306113"/>
    </source>
</evidence>
<dbReference type="SUPFAM" id="SSF50494">
    <property type="entry name" value="Trypsin-like serine proteases"/>
    <property type="match status" value="1"/>
</dbReference>
<dbReference type="EMBL" id="SSMD01000004">
    <property type="protein sequence ID" value="THD74048.1"/>
    <property type="molecule type" value="Genomic_DNA"/>
</dbReference>
<dbReference type="Proteomes" id="UP000306113">
    <property type="component" value="Unassembled WGS sequence"/>
</dbReference>
<evidence type="ECO:0000256" key="2">
    <source>
        <dbReference type="SAM" id="SignalP"/>
    </source>
</evidence>
<feature type="domain" description="Peptidase S1" evidence="3">
    <location>
        <begin position="14"/>
        <end position="257"/>
    </location>
</feature>
<dbReference type="InterPro" id="IPR018114">
    <property type="entry name" value="TRYPSIN_HIS"/>
</dbReference>
<dbReference type="InterPro" id="IPR001314">
    <property type="entry name" value="Peptidase_S1A"/>
</dbReference>
<dbReference type="OrthoDB" id="267336at2"/>
<dbReference type="PROSITE" id="PS50240">
    <property type="entry name" value="TRYPSIN_DOM"/>
    <property type="match status" value="1"/>
</dbReference>
<keyword evidence="1 2" id="KW-0732">Signal</keyword>
<feature type="chain" id="PRO_5020883096" evidence="2">
    <location>
        <begin position="21"/>
        <end position="271"/>
    </location>
</feature>
<dbReference type="PRINTS" id="PR00722">
    <property type="entry name" value="CHYMOTRYPSIN"/>
</dbReference>
<dbReference type="GO" id="GO:0006508">
    <property type="term" value="P:proteolysis"/>
    <property type="evidence" value="ECO:0007669"/>
    <property type="project" value="UniProtKB-KW"/>
</dbReference>
<evidence type="ECO:0000313" key="4">
    <source>
        <dbReference type="EMBL" id="THD74048.1"/>
    </source>
</evidence>
<dbReference type="GO" id="GO:0004252">
    <property type="term" value="F:serine-type endopeptidase activity"/>
    <property type="evidence" value="ECO:0007669"/>
    <property type="project" value="InterPro"/>
</dbReference>
<organism evidence="4 5">
    <name type="scientific">Thalassobius vesicularis</name>
    <dbReference type="NCBI Taxonomy" id="1294297"/>
    <lineage>
        <taxon>Bacteria</taxon>
        <taxon>Pseudomonadati</taxon>
        <taxon>Pseudomonadota</taxon>
        <taxon>Alphaproteobacteria</taxon>
        <taxon>Rhodobacterales</taxon>
        <taxon>Roseobacteraceae</taxon>
        <taxon>Thalassovita</taxon>
    </lineage>
</organism>
<dbReference type="InterPro" id="IPR001254">
    <property type="entry name" value="Trypsin_dom"/>
</dbReference>
<dbReference type="RefSeq" id="WP_136339258.1">
    <property type="nucleotide sequence ID" value="NZ_SSMD01000004.1"/>
</dbReference>